<sequence>MLMRFSVCLSLLLLSMPSIAGLNVFVCQPDWADLVRQHAPDARIYSATTAMQDPHYVQARPSLIAQMRRADLVVCSGAELEIGWLPELQRQSRNPKVQNGQTGLFWVSDYVQMLDKHEQLDRAMGDVHAHGNPHVQFALADMPAVSRALADRLVLIDPDNQSLYKGMGVKFRHAWQKRLSVWREQARSLQGMQVVGYHQTYRYLYAWLGIEQVADLEPKPGLPPTMAHLQKLNQLDLSQVSGIVYSSHQPVDAANWLAQRSQLPIVQLAQSVGGREQASDLIALIDDSIAQLLQLRSAP</sequence>
<evidence type="ECO:0000256" key="1">
    <source>
        <dbReference type="SAM" id="SignalP"/>
    </source>
</evidence>
<keyword evidence="1" id="KW-0732">Signal</keyword>
<accession>A0A1W6M1N0</accession>
<dbReference type="PANTHER" id="PTHR42953:SF2">
    <property type="entry name" value="ADHESION PROTEIN"/>
    <property type="match status" value="1"/>
</dbReference>
<dbReference type="Pfam" id="PF01297">
    <property type="entry name" value="ZnuA"/>
    <property type="match status" value="1"/>
</dbReference>
<feature type="signal peptide" evidence="1">
    <location>
        <begin position="1"/>
        <end position="20"/>
    </location>
</feature>
<dbReference type="EMBL" id="PDGH01000100">
    <property type="protein sequence ID" value="POB47635.1"/>
    <property type="molecule type" value="Genomic_DNA"/>
</dbReference>
<evidence type="ECO:0000313" key="2">
    <source>
        <dbReference type="EMBL" id="POB47635.1"/>
    </source>
</evidence>
<dbReference type="GO" id="GO:0046872">
    <property type="term" value="F:metal ion binding"/>
    <property type="evidence" value="ECO:0007669"/>
    <property type="project" value="InterPro"/>
</dbReference>
<dbReference type="RefSeq" id="WP_047108940.1">
    <property type="nucleotide sequence ID" value="NZ_CABMOC010000001.1"/>
</dbReference>
<dbReference type="GO" id="GO:0030001">
    <property type="term" value="P:metal ion transport"/>
    <property type="evidence" value="ECO:0007669"/>
    <property type="project" value="InterPro"/>
</dbReference>
<dbReference type="PANTHER" id="PTHR42953">
    <property type="entry name" value="HIGH-AFFINITY ZINC UPTAKE SYSTEM PROTEIN ZNUA-RELATED"/>
    <property type="match status" value="1"/>
</dbReference>
<dbReference type="SUPFAM" id="SSF53807">
    <property type="entry name" value="Helical backbone' metal receptor"/>
    <property type="match status" value="1"/>
</dbReference>
<proteinExistence type="predicted"/>
<organism evidence="2 3">
    <name type="scientific">Vibrio vulnificus</name>
    <dbReference type="NCBI Taxonomy" id="672"/>
    <lineage>
        <taxon>Bacteria</taxon>
        <taxon>Pseudomonadati</taxon>
        <taxon>Pseudomonadota</taxon>
        <taxon>Gammaproteobacteria</taxon>
        <taxon>Vibrionales</taxon>
        <taxon>Vibrionaceae</taxon>
        <taxon>Vibrio</taxon>
    </lineage>
</organism>
<protein>
    <submittedName>
        <fullName evidence="2">Zinc ABC transporter substrate-binding protein</fullName>
    </submittedName>
</protein>
<reference evidence="2 3" key="1">
    <citation type="journal article" date="2018" name="Front. Microbiol.">
        <title>Phylogeny of Vibrio vulnificus from the Analysis of the Core-Genome: Implications for Intra-Species Taxonomy.</title>
        <authorList>
            <person name="Roig F.J."/>
            <person name="Gonzalez-Candelas F."/>
            <person name="Sanjuan E."/>
            <person name="Fouz B."/>
            <person name="Feil E.J."/>
            <person name="Llorens C."/>
            <person name="Baker-Austin C."/>
            <person name="Oliver J.D."/>
            <person name="Danin-Poleg Y."/>
            <person name="Gibas C.J."/>
            <person name="Kashi Y."/>
            <person name="Gulig P.A."/>
            <person name="Morrison S.S."/>
            <person name="Amaro C."/>
        </authorList>
    </citation>
    <scope>NUCLEOTIDE SEQUENCE [LARGE SCALE GENOMIC DNA]</scope>
    <source>
        <strain evidence="2 3">CECT4608</strain>
    </source>
</reference>
<dbReference type="AlphaFoldDB" id="A0A1W6M1N0"/>
<comment type="caution">
    <text evidence="2">The sequence shown here is derived from an EMBL/GenBank/DDBJ whole genome shotgun (WGS) entry which is preliminary data.</text>
</comment>
<dbReference type="Gene3D" id="3.40.50.1980">
    <property type="entry name" value="Nitrogenase molybdenum iron protein domain"/>
    <property type="match status" value="2"/>
</dbReference>
<feature type="chain" id="PRO_5030037162" evidence="1">
    <location>
        <begin position="21"/>
        <end position="299"/>
    </location>
</feature>
<gene>
    <name evidence="2" type="ORF">CRN52_11710</name>
</gene>
<dbReference type="InterPro" id="IPR006127">
    <property type="entry name" value="ZnuA-like"/>
</dbReference>
<dbReference type="CDD" id="cd01145">
    <property type="entry name" value="TroA_c"/>
    <property type="match status" value="1"/>
</dbReference>
<dbReference type="Proteomes" id="UP000237466">
    <property type="component" value="Unassembled WGS sequence"/>
</dbReference>
<evidence type="ECO:0000313" key="3">
    <source>
        <dbReference type="Proteomes" id="UP000237466"/>
    </source>
</evidence>
<dbReference type="InterPro" id="IPR050492">
    <property type="entry name" value="Bact_metal-bind_prot9"/>
</dbReference>
<name>A0A1W6M1N0_VIBVL</name>